<keyword evidence="2" id="KW-1185">Reference proteome</keyword>
<gene>
    <name evidence="1" type="ORF">J2X78_001562</name>
</gene>
<proteinExistence type="predicted"/>
<sequence>MDKKPNYSILISLIAALGGLLFGFDFAIFSGTIPFIKPYFNLSEAELGWTSSSIYIGCILGTLITGYFADRFGRKIPLIASAFIFAISALAMGWAPNYHLLIIARIAAGIGVGAASMLSPLYIAEVCPAHIRGRMVSINQLTIVLGILLAYTSSYLLAGISNNWRWMFASAALPATVFFISALFLPESPRWLSGKDQETEKVQLSDLIKPGILFIVSIGIVIAIFQQISGANVVFVYAPIIFAKAGMNVSDQLFQQILIGLINLIFTLLSMKLVDRIGRRRLMLLGSIGMSVLLLLIGGAFYFNLLQGPLVTILVLIFIAIYATTLAPVTWVLISEIFPNKVRGLAMSVATTALWLACFAVVYIFPVLVDYFGHRTYMNFLVFAVICFVYFLFLLRYVPETKNKTLEEIEEKLLFPEGRNRK</sequence>
<name>A0ACC6KUH3_9SPHI</name>
<comment type="caution">
    <text evidence="1">The sequence shown here is derived from an EMBL/GenBank/DDBJ whole genome shotgun (WGS) entry which is preliminary data.</text>
</comment>
<evidence type="ECO:0000313" key="2">
    <source>
        <dbReference type="Proteomes" id="UP001246858"/>
    </source>
</evidence>
<dbReference type="Proteomes" id="UP001246858">
    <property type="component" value="Unassembled WGS sequence"/>
</dbReference>
<accession>A0ACC6KUH3</accession>
<organism evidence="1 2">
    <name type="scientific">Pedobacter africanus</name>
    <dbReference type="NCBI Taxonomy" id="151894"/>
    <lineage>
        <taxon>Bacteria</taxon>
        <taxon>Pseudomonadati</taxon>
        <taxon>Bacteroidota</taxon>
        <taxon>Sphingobacteriia</taxon>
        <taxon>Sphingobacteriales</taxon>
        <taxon>Sphingobacteriaceae</taxon>
        <taxon>Pedobacter</taxon>
    </lineage>
</organism>
<reference evidence="1" key="1">
    <citation type="submission" date="2023-07" db="EMBL/GenBank/DDBJ databases">
        <title>Sorghum-associated microbial communities from plants grown in Nebraska, USA.</title>
        <authorList>
            <person name="Schachtman D."/>
        </authorList>
    </citation>
    <scope>NUCLEOTIDE SEQUENCE</scope>
    <source>
        <strain evidence="1">2697</strain>
    </source>
</reference>
<dbReference type="EMBL" id="JAVDTF010000001">
    <property type="protein sequence ID" value="MDR6783010.1"/>
    <property type="molecule type" value="Genomic_DNA"/>
</dbReference>
<protein>
    <submittedName>
        <fullName evidence="1">SP family arabinose:H+ symporter-like MFS transporter</fullName>
    </submittedName>
</protein>
<evidence type="ECO:0000313" key="1">
    <source>
        <dbReference type="EMBL" id="MDR6783010.1"/>
    </source>
</evidence>